<organism evidence="2 3">
    <name type="scientific">Acanthamoeba castellanii (strain ATCC 30010 / Neff)</name>
    <dbReference type="NCBI Taxonomy" id="1257118"/>
    <lineage>
        <taxon>Eukaryota</taxon>
        <taxon>Amoebozoa</taxon>
        <taxon>Discosea</taxon>
        <taxon>Longamoebia</taxon>
        <taxon>Centramoebida</taxon>
        <taxon>Acanthamoebidae</taxon>
        <taxon>Acanthamoeba</taxon>
    </lineage>
</organism>
<accession>L8HD03</accession>
<feature type="compositionally biased region" description="Low complexity" evidence="1">
    <location>
        <begin position="11"/>
        <end position="34"/>
    </location>
</feature>
<gene>
    <name evidence="2" type="ORF">ACA1_034930</name>
</gene>
<dbReference type="VEuPathDB" id="AmoebaDB:ACA1_034930"/>
<sequence length="75" mass="8770">MLGGSPKHSNTTRPCSTSSCRSTPTSWTSAPWTRWRPDRHCRRRQTLRRLRSWRASRSGGRGRSRRRATTESSRR</sequence>
<dbReference type="KEGG" id="acan:ACA1_034930"/>
<name>L8HD03_ACACF</name>
<evidence type="ECO:0000313" key="2">
    <source>
        <dbReference type="EMBL" id="ELR22618.1"/>
    </source>
</evidence>
<dbReference type="Proteomes" id="UP000011083">
    <property type="component" value="Unassembled WGS sequence"/>
</dbReference>
<keyword evidence="3" id="KW-1185">Reference proteome</keyword>
<feature type="compositionally biased region" description="Basic residues" evidence="1">
    <location>
        <begin position="48"/>
        <end position="67"/>
    </location>
</feature>
<protein>
    <submittedName>
        <fullName evidence="2">Uncharacterized protein</fullName>
    </submittedName>
</protein>
<proteinExistence type="predicted"/>
<feature type="region of interest" description="Disordered" evidence="1">
    <location>
        <begin position="48"/>
        <end position="75"/>
    </location>
</feature>
<evidence type="ECO:0000313" key="3">
    <source>
        <dbReference type="Proteomes" id="UP000011083"/>
    </source>
</evidence>
<dbReference type="AlphaFoldDB" id="L8HD03"/>
<evidence type="ECO:0000256" key="1">
    <source>
        <dbReference type="SAM" id="MobiDB-lite"/>
    </source>
</evidence>
<dbReference type="RefSeq" id="XP_004349743.1">
    <property type="nucleotide sequence ID" value="XM_004349693.1"/>
</dbReference>
<feature type="region of interest" description="Disordered" evidence="1">
    <location>
        <begin position="1"/>
        <end position="34"/>
    </location>
</feature>
<reference evidence="2 3" key="1">
    <citation type="journal article" date="2013" name="Genome Biol.">
        <title>Genome of Acanthamoeba castellanii highlights extensive lateral gene transfer and early evolution of tyrosine kinase signaling.</title>
        <authorList>
            <person name="Clarke M."/>
            <person name="Lohan A.J."/>
            <person name="Liu B."/>
            <person name="Lagkouvardos I."/>
            <person name="Roy S."/>
            <person name="Zafar N."/>
            <person name="Bertelli C."/>
            <person name="Schilde C."/>
            <person name="Kianianmomeni A."/>
            <person name="Burglin T.R."/>
            <person name="Frech C."/>
            <person name="Turcotte B."/>
            <person name="Kopec K.O."/>
            <person name="Synnott J.M."/>
            <person name="Choo C."/>
            <person name="Paponov I."/>
            <person name="Finkler A."/>
            <person name="Soon Heng Tan C."/>
            <person name="Hutchins A.P."/>
            <person name="Weinmeier T."/>
            <person name="Rattei T."/>
            <person name="Chu J.S."/>
            <person name="Gimenez G."/>
            <person name="Irimia M."/>
            <person name="Rigden D.J."/>
            <person name="Fitzpatrick D.A."/>
            <person name="Lorenzo-Morales J."/>
            <person name="Bateman A."/>
            <person name="Chiu C.H."/>
            <person name="Tang P."/>
            <person name="Hegemann P."/>
            <person name="Fromm H."/>
            <person name="Raoult D."/>
            <person name="Greub G."/>
            <person name="Miranda-Saavedra D."/>
            <person name="Chen N."/>
            <person name="Nash P."/>
            <person name="Ginger M.L."/>
            <person name="Horn M."/>
            <person name="Schaap P."/>
            <person name="Caler L."/>
            <person name="Loftus B."/>
        </authorList>
    </citation>
    <scope>NUCLEOTIDE SEQUENCE [LARGE SCALE GENOMIC DNA]</scope>
    <source>
        <strain evidence="2 3">Neff</strain>
    </source>
</reference>
<dbReference type="GeneID" id="14923552"/>
<dbReference type="EMBL" id="KB007879">
    <property type="protein sequence ID" value="ELR22618.1"/>
    <property type="molecule type" value="Genomic_DNA"/>
</dbReference>